<accession>W0ADL4</accession>
<sequence>MLNDKLGVHVSENHFDIVLEELTDRAVGRLLKTDTYDAPAFDALEDHIWQKAEELQSEPAISKQLLLTIRSAIGAIRSRAEYLPAVREQLHRANDFDVLLDRLIAGERRADRMPGIPRII</sequence>
<protein>
    <submittedName>
        <fullName evidence="1">Uncharacterized protein</fullName>
    </submittedName>
</protein>
<reference evidence="1 2" key="1">
    <citation type="submission" date="2013-07" db="EMBL/GenBank/DDBJ databases">
        <title>Completed genome of Sphingomonas sanxanigenens NX02.</title>
        <authorList>
            <person name="Ma T."/>
            <person name="Huang H."/>
            <person name="Wu M."/>
            <person name="Li X."/>
            <person name="Li G."/>
        </authorList>
    </citation>
    <scope>NUCLEOTIDE SEQUENCE [LARGE SCALE GENOMIC DNA]</scope>
    <source>
        <strain evidence="1 2">NX02</strain>
    </source>
</reference>
<dbReference type="KEGG" id="ssan:NX02_17485"/>
<dbReference type="AlphaFoldDB" id="W0ADL4"/>
<dbReference type="EMBL" id="CP006644">
    <property type="protein sequence ID" value="AHE55171.1"/>
    <property type="molecule type" value="Genomic_DNA"/>
</dbReference>
<keyword evidence="2" id="KW-1185">Reference proteome</keyword>
<name>W0ADL4_9SPHN</name>
<dbReference type="Proteomes" id="UP000018851">
    <property type="component" value="Chromosome"/>
</dbReference>
<proteinExistence type="predicted"/>
<gene>
    <name evidence="1" type="ORF">NX02_17485</name>
</gene>
<dbReference type="STRING" id="1123269.NX02_17485"/>
<evidence type="ECO:0000313" key="1">
    <source>
        <dbReference type="EMBL" id="AHE55171.1"/>
    </source>
</evidence>
<evidence type="ECO:0000313" key="2">
    <source>
        <dbReference type="Proteomes" id="UP000018851"/>
    </source>
</evidence>
<dbReference type="HOGENOM" id="CLU_2156326_0_0_5"/>
<organism evidence="1 2">
    <name type="scientific">Sphingomonas sanxanigenens DSM 19645 = NX02</name>
    <dbReference type="NCBI Taxonomy" id="1123269"/>
    <lineage>
        <taxon>Bacteria</taxon>
        <taxon>Pseudomonadati</taxon>
        <taxon>Pseudomonadota</taxon>
        <taxon>Alphaproteobacteria</taxon>
        <taxon>Sphingomonadales</taxon>
        <taxon>Sphingomonadaceae</taxon>
        <taxon>Sphingomonas</taxon>
    </lineage>
</organism>